<dbReference type="InterPro" id="IPR013120">
    <property type="entry name" value="FAR_NAD-bd"/>
</dbReference>
<sequence>MADKHRVVQTAILDVPVTVERPPYNPGPEEVELLPNAGLSLGVPSVLTCSLTDGHDAYTGTARANKAASTRAPEGTPGWADAHSRQTVLQQHCDFFDTDKDSVIWPLDTFRGFYALGFGIALSLLSMFIIHSNFSYPTCPTWVPDPFFRLFLDNIHKAKHGSDTGTYDNEGRFISQKLQEHVIRFPEVFCGIRKAATLVVPHYSRFADRYAKSLEVRSYGEPPVIGILANADAITFYTFKLGLMYLGLTPFPISTRNSAIAISHFVRTLGIRQMFLSEETKEFELVPMPDFEDLYGPGGDHELVPMGEVSPNKTCIILHSSGSTALPKPIRFLDKNFRKWGTFFYFGQVDMCGVRMGGQANPMFRETSSKLGSPSTLPVLLTPEVLLDSLVATRSEMVYCVPALIEAWARASENVPRIKTLRAITYAGAPMNKQIGDRLASEGIALIPFYGSTEIGAATMDKSEWDYFEISPHIDLRLIPQEGQPGIFEPVAFDSPTFTPNVFNMTIEGRSTYATSDLMQQHPTKKHLFRVYGRADDQLILSTGEKTNPAPLEAILLQDPHVFACLMFGRGRFQNGVLIQPKDPLEATDEAKLEEYRNKIWPSIEKMNAYAPAHSRIFKEMIMVTKSSKPLEYTAKGTPRRQVCIAAYADEIDALYKRVEESSQTDLLPPRDWAPETVHEYVRDVAKKVMKNVALQDEDDIFQHGCDSLQATWIRNTIMHALRSASSIDIHGIPSNFVYVNHTVSKLAAWLSATYSGKSVDKDAECAASIERMRALLDKYSAGLERQFPEKAANGQAIGQFNAATQTVVVTGTTGRLGSHLLAQLLQRPDVRRVYALNRESSGSIDALEKRSREAFKLWGLDESLLACGKVSFHVVDLARPHFGLGEALHNKHGEWTSTSLWPSFAPLIAGARNLLDLALNSPLPDGPRVLFVSSISSLRNHQGSSPAGETIDVDPALAYGTGYSESKWITEQLLARAAEKGLKSTSVRVGQVSGDQHTGGWSTTEWVAVLVRTSQRLGCIPSREEDLTWVAVDVVAATLQEMVDSDERTLHLVSPRPVPWNTVFVPIAERLQVPVVPYPEWLARLEKSAAVASERPGVEQHDSAHNLLSFFKHAGLGGASIPLSLEKALRCSKALANVRPIDSNDALRYIEFWEKVGYVKPSVVSN</sequence>
<dbReference type="Proteomes" id="UP000256964">
    <property type="component" value="Unassembled WGS sequence"/>
</dbReference>
<reference evidence="6 7" key="1">
    <citation type="journal article" date="2018" name="Biotechnol. Biofuels">
        <title>Integrative visual omics of the white-rot fungus Polyporus brumalis exposes the biotechnological potential of its oxidative enzymes for delignifying raw plant biomass.</title>
        <authorList>
            <person name="Miyauchi S."/>
            <person name="Rancon A."/>
            <person name="Drula E."/>
            <person name="Hage H."/>
            <person name="Chaduli D."/>
            <person name="Favel A."/>
            <person name="Grisel S."/>
            <person name="Henrissat B."/>
            <person name="Herpoel-Gimbert I."/>
            <person name="Ruiz-Duenas F.J."/>
            <person name="Chevret D."/>
            <person name="Hainaut M."/>
            <person name="Lin J."/>
            <person name="Wang M."/>
            <person name="Pangilinan J."/>
            <person name="Lipzen A."/>
            <person name="Lesage-Meessen L."/>
            <person name="Navarro D."/>
            <person name="Riley R."/>
            <person name="Grigoriev I.V."/>
            <person name="Zhou S."/>
            <person name="Raouche S."/>
            <person name="Rosso M.N."/>
        </authorList>
    </citation>
    <scope>NUCLEOTIDE SEQUENCE [LARGE SCALE GENOMIC DNA]</scope>
    <source>
        <strain evidence="6 7">BRFM 1820</strain>
    </source>
</reference>
<keyword evidence="7" id="KW-1185">Reference proteome</keyword>
<dbReference type="InterPro" id="IPR036736">
    <property type="entry name" value="ACP-like_sf"/>
</dbReference>
<keyword evidence="2" id="KW-0596">Phosphopantetheine</keyword>
<dbReference type="InterPro" id="IPR007736">
    <property type="entry name" value="Caleosin-related"/>
</dbReference>
<dbReference type="InterPro" id="IPR042099">
    <property type="entry name" value="ANL_N_sf"/>
</dbReference>
<evidence type="ECO:0000313" key="7">
    <source>
        <dbReference type="Proteomes" id="UP000256964"/>
    </source>
</evidence>
<feature type="domain" description="Thioester reductase (TE)" evidence="5">
    <location>
        <begin position="810"/>
        <end position="890"/>
    </location>
</feature>
<dbReference type="Pfam" id="PF05042">
    <property type="entry name" value="Caleosin"/>
    <property type="match status" value="1"/>
</dbReference>
<feature type="transmembrane region" description="Helical" evidence="4">
    <location>
        <begin position="112"/>
        <end position="130"/>
    </location>
</feature>
<evidence type="ECO:0000256" key="3">
    <source>
        <dbReference type="ARBA" id="ARBA00022553"/>
    </source>
</evidence>
<protein>
    <submittedName>
        <fullName evidence="6">Acetyl-CoA synthetase-like protein</fullName>
    </submittedName>
</protein>
<dbReference type="Pfam" id="PF23562">
    <property type="entry name" value="AMP-binding_C_3"/>
    <property type="match status" value="1"/>
</dbReference>
<keyword evidence="4" id="KW-1133">Transmembrane helix</keyword>
<dbReference type="SUPFAM" id="SSF51735">
    <property type="entry name" value="NAD(P)-binding Rossmann-fold domains"/>
    <property type="match status" value="1"/>
</dbReference>
<evidence type="ECO:0000256" key="4">
    <source>
        <dbReference type="SAM" id="Phobius"/>
    </source>
</evidence>
<keyword evidence="4" id="KW-0812">Transmembrane</keyword>
<proteinExistence type="inferred from homology"/>
<accession>A0A371DB11</accession>
<dbReference type="Gene3D" id="1.10.1200.10">
    <property type="entry name" value="ACP-like"/>
    <property type="match status" value="1"/>
</dbReference>
<dbReference type="SUPFAM" id="SSF56801">
    <property type="entry name" value="Acetyl-CoA synthetase-like"/>
    <property type="match status" value="1"/>
</dbReference>
<gene>
    <name evidence="6" type="ORF">OH76DRAFT_1455773</name>
</gene>
<dbReference type="EMBL" id="KZ857403">
    <property type="protein sequence ID" value="RDX49716.1"/>
    <property type="molecule type" value="Genomic_DNA"/>
</dbReference>
<evidence type="ECO:0000256" key="2">
    <source>
        <dbReference type="ARBA" id="ARBA00022450"/>
    </source>
</evidence>
<dbReference type="AlphaFoldDB" id="A0A371DB11"/>
<evidence type="ECO:0000313" key="6">
    <source>
        <dbReference type="EMBL" id="RDX49716.1"/>
    </source>
</evidence>
<evidence type="ECO:0000256" key="1">
    <source>
        <dbReference type="ARBA" id="ARBA00006765"/>
    </source>
</evidence>
<name>A0A371DB11_9APHY</name>
<dbReference type="PANTHER" id="PTHR43439">
    <property type="entry name" value="PHENYLACETATE-COENZYME A LIGASE"/>
    <property type="match status" value="1"/>
</dbReference>
<dbReference type="InterPro" id="IPR051414">
    <property type="entry name" value="Adenylate-forming_Reductase"/>
</dbReference>
<organism evidence="6 7">
    <name type="scientific">Lentinus brumalis</name>
    <dbReference type="NCBI Taxonomy" id="2498619"/>
    <lineage>
        <taxon>Eukaryota</taxon>
        <taxon>Fungi</taxon>
        <taxon>Dikarya</taxon>
        <taxon>Basidiomycota</taxon>
        <taxon>Agaricomycotina</taxon>
        <taxon>Agaricomycetes</taxon>
        <taxon>Polyporales</taxon>
        <taxon>Polyporaceae</taxon>
        <taxon>Lentinus</taxon>
    </lineage>
</organism>
<feature type="domain" description="Thioester reductase (TE)" evidence="5">
    <location>
        <begin position="909"/>
        <end position="1038"/>
    </location>
</feature>
<dbReference type="Pfam" id="PF07993">
    <property type="entry name" value="NAD_binding_4"/>
    <property type="match status" value="2"/>
</dbReference>
<comment type="similarity">
    <text evidence="1">Belongs to the caleosin family.</text>
</comment>
<dbReference type="Gene3D" id="3.40.50.720">
    <property type="entry name" value="NAD(P)-binding Rossmann-like Domain"/>
    <property type="match status" value="1"/>
</dbReference>
<dbReference type="PANTHER" id="PTHR43439:SF2">
    <property type="entry name" value="ENZYME, PUTATIVE (JCVI)-RELATED"/>
    <property type="match status" value="1"/>
</dbReference>
<dbReference type="Gene3D" id="3.40.50.12780">
    <property type="entry name" value="N-terminal domain of ligase-like"/>
    <property type="match status" value="1"/>
</dbReference>
<keyword evidence="4" id="KW-0472">Membrane</keyword>
<dbReference type="OrthoDB" id="429813at2759"/>
<keyword evidence="3" id="KW-0597">Phosphoprotein</keyword>
<dbReference type="InterPro" id="IPR036291">
    <property type="entry name" value="NAD(P)-bd_dom_sf"/>
</dbReference>
<dbReference type="STRING" id="139420.A0A371DB11"/>
<evidence type="ECO:0000259" key="5">
    <source>
        <dbReference type="Pfam" id="PF07993"/>
    </source>
</evidence>